<dbReference type="Gene3D" id="1.10.10.60">
    <property type="entry name" value="Homeodomain-like"/>
    <property type="match status" value="1"/>
</dbReference>
<evidence type="ECO:0000313" key="3">
    <source>
        <dbReference type="EMBL" id="KKH39385.1"/>
    </source>
</evidence>
<dbReference type="Proteomes" id="UP000033885">
    <property type="component" value="Unassembled WGS sequence"/>
</dbReference>
<dbReference type="PATRIC" id="fig|2209.51.peg.1482"/>
<dbReference type="Proteomes" id="UP000033814">
    <property type="component" value="Unassembled WGS sequence"/>
</dbReference>
<evidence type="ECO:0000313" key="8">
    <source>
        <dbReference type="EMBL" id="KKH71882.1"/>
    </source>
</evidence>
<dbReference type="Proteomes" id="UP000034692">
    <property type="component" value="Unassembled WGS sequence"/>
</dbReference>
<evidence type="ECO:0000313" key="19">
    <source>
        <dbReference type="Proteomes" id="UP000033885"/>
    </source>
</evidence>
<dbReference type="Pfam" id="PF13022">
    <property type="entry name" value="HTH_Tnp_1_2"/>
    <property type="match status" value="1"/>
</dbReference>
<dbReference type="Proteomes" id="UP000034040">
    <property type="component" value="Unassembled WGS sequence"/>
</dbReference>
<evidence type="ECO:0000313" key="12">
    <source>
        <dbReference type="EMBL" id="KKH88495.1"/>
    </source>
</evidence>
<evidence type="ECO:0000313" key="30">
    <source>
        <dbReference type="Proteomes" id="UP000034937"/>
    </source>
</evidence>
<accession>A0A0F8PMI3</accession>
<dbReference type="EMBL" id="JJQM01000126">
    <property type="protein sequence ID" value="KKH53118.1"/>
    <property type="molecule type" value="Genomic_DNA"/>
</dbReference>
<dbReference type="Proteomes" id="UP000034547">
    <property type="component" value="Unassembled WGS sequence"/>
</dbReference>
<dbReference type="Proteomes" id="UP000034232">
    <property type="component" value="Unassembled WGS sequence"/>
</dbReference>
<evidence type="ECO:0000313" key="13">
    <source>
        <dbReference type="EMBL" id="KKH91083.1"/>
    </source>
</evidence>
<dbReference type="Proteomes" id="UP000034872">
    <property type="component" value="Unassembled WGS sequence"/>
</dbReference>
<dbReference type="EMBL" id="JJQR01000061">
    <property type="protein sequence ID" value="KKH76334.1"/>
    <property type="molecule type" value="Genomic_DNA"/>
</dbReference>
<dbReference type="AlphaFoldDB" id="A0A0F8PMI3"/>
<dbReference type="EMBL" id="JJQO01000047">
    <property type="protein sequence ID" value="KKH68871.1"/>
    <property type="molecule type" value="Genomic_DNA"/>
</dbReference>
<evidence type="ECO:0000313" key="9">
    <source>
        <dbReference type="EMBL" id="KKH76334.1"/>
    </source>
</evidence>
<dbReference type="InterPro" id="IPR024978">
    <property type="entry name" value="Homeodomain_phBC6A51-type"/>
</dbReference>
<evidence type="ECO:0000313" key="27">
    <source>
        <dbReference type="Proteomes" id="UP000034842"/>
    </source>
</evidence>
<evidence type="ECO:0000313" key="25">
    <source>
        <dbReference type="Proteomes" id="UP000034668"/>
    </source>
</evidence>
<evidence type="ECO:0000313" key="14">
    <source>
        <dbReference type="EMBL" id="KKI00034.1"/>
    </source>
</evidence>
<dbReference type="EMBL" id="JJOR01000174">
    <property type="protein sequence ID" value="KKF98482.1"/>
    <property type="molecule type" value="Genomic_DNA"/>
</dbReference>
<evidence type="ECO:0000313" key="7">
    <source>
        <dbReference type="EMBL" id="KKH68871.1"/>
    </source>
</evidence>
<reference evidence="17 18" key="1">
    <citation type="journal article" date="2015" name="ISME J.">
        <title>Genomic and phenotypic differentiation among Methanosarcina mazei populations from Columbia River sediment.</title>
        <authorList>
            <person name="Youngblut N.D."/>
            <person name="Wirth J.S."/>
            <person name="Henriksen J.R."/>
            <person name="Smith M."/>
            <person name="Simon H."/>
            <person name="Metcalf W.W."/>
            <person name="Whitaker R.J."/>
        </authorList>
    </citation>
    <scope>NUCLEOTIDE SEQUENCE [LARGE SCALE GENOMIC DNA]</scope>
    <source>
        <strain evidence="3 20">1.H.A.1A.3</strain>
        <strain evidence="4 18">1.H.A.1A.6</strain>
        <strain evidence="5 23">1.H.A.2.3</strain>
        <strain evidence="7 26">1.H.A.2.7</strain>
        <strain evidence="6">1.H.A.2.8</strain>
        <strain evidence="9 29">1.H.M.1A.1</strain>
        <strain evidence="8 21">1.H.M.1A.2</strain>
        <strain evidence="10 27">1.H.M.1A.3</strain>
        <strain evidence="11 17">1.H.M.2.2</strain>
        <strain evidence="12 30">1.H.M.2.3</strain>
        <strain evidence="13 25">1.H.M.2.4</strain>
        <strain evidence="14 28">1.H.T.2.1</strain>
        <strain evidence="16 19">1.H.T.2.3</strain>
        <strain evidence="15 24">1.H.T.2.5</strain>
        <strain evidence="2 22">2.F.A.2.3</strain>
    </source>
</reference>
<dbReference type="EMBL" id="JJQS01000129">
    <property type="protein sequence ID" value="KKH71882.1"/>
    <property type="molecule type" value="Genomic_DNA"/>
</dbReference>
<name>A0A0F8PMI3_METMZ</name>
<evidence type="ECO:0000313" key="11">
    <source>
        <dbReference type="EMBL" id="KKH80654.1"/>
    </source>
</evidence>
<dbReference type="EMBL" id="JJQV01000133">
    <property type="protein sequence ID" value="KKH80654.1"/>
    <property type="molecule type" value="Genomic_DNA"/>
</dbReference>
<dbReference type="EMBL" id="JJRB01000041">
    <property type="protein sequence ID" value="KKI04831.1"/>
    <property type="molecule type" value="Genomic_DNA"/>
</dbReference>
<dbReference type="Proteomes" id="UP000033864">
    <property type="component" value="Unassembled WGS sequence"/>
</dbReference>
<evidence type="ECO:0000313" key="24">
    <source>
        <dbReference type="Proteomes" id="UP000034547"/>
    </source>
</evidence>
<evidence type="ECO:0000259" key="1">
    <source>
        <dbReference type="Pfam" id="PF13022"/>
    </source>
</evidence>
<evidence type="ECO:0000313" key="16">
    <source>
        <dbReference type="EMBL" id="KKI06922.1"/>
    </source>
</evidence>
<evidence type="ECO:0000313" key="17">
    <source>
        <dbReference type="Proteomes" id="UP000033814"/>
    </source>
</evidence>
<dbReference type="Proteomes" id="UP000034937">
    <property type="component" value="Unassembled WGS sequence"/>
</dbReference>
<dbReference type="Proteomes" id="UP000034142">
    <property type="component" value="Unassembled WGS sequence"/>
</dbReference>
<dbReference type="Proteomes" id="UP000034021">
    <property type="component" value="Unassembled WGS sequence"/>
</dbReference>
<evidence type="ECO:0000313" key="28">
    <source>
        <dbReference type="Proteomes" id="UP000034872"/>
    </source>
</evidence>
<dbReference type="EMBL" id="JJQT01000114">
    <property type="protein sequence ID" value="KKH78911.1"/>
    <property type="molecule type" value="Genomic_DNA"/>
</dbReference>
<dbReference type="Proteomes" id="UP000034668">
    <property type="component" value="Unassembled WGS sequence"/>
</dbReference>
<organism evidence="6">
    <name type="scientific">Methanosarcina mazei</name>
    <name type="common">Methanosarcina frisia</name>
    <dbReference type="NCBI Taxonomy" id="2209"/>
    <lineage>
        <taxon>Archaea</taxon>
        <taxon>Methanobacteriati</taxon>
        <taxon>Methanobacteriota</taxon>
        <taxon>Stenosarchaea group</taxon>
        <taxon>Methanomicrobia</taxon>
        <taxon>Methanosarcinales</taxon>
        <taxon>Methanosarcinaceae</taxon>
        <taxon>Methanosarcina</taxon>
    </lineage>
</organism>
<dbReference type="Proteomes" id="UP000034925">
    <property type="component" value="Unassembled WGS sequence"/>
</dbReference>
<dbReference type="RefSeq" id="WP_048041756.1">
    <property type="nucleotide sequence ID" value="NZ_JBLVWA010000194.1"/>
</dbReference>
<evidence type="ECO:0000313" key="15">
    <source>
        <dbReference type="EMBL" id="KKI04831.1"/>
    </source>
</evidence>
<dbReference type="EMBL" id="JJQX01000190">
    <property type="protein sequence ID" value="KKH91083.1"/>
    <property type="molecule type" value="Genomic_DNA"/>
</dbReference>
<evidence type="ECO:0000313" key="10">
    <source>
        <dbReference type="EMBL" id="KKH78911.1"/>
    </source>
</evidence>
<gene>
    <name evidence="2" type="ORF">DU31_07960</name>
    <name evidence="3" type="ORF">DU50_06775</name>
    <name evidence="6" type="ORF">DU73_09860</name>
    <name evidence="7" type="ORF">DU75_08640</name>
    <name evidence="5" type="ORF">DU76_10695</name>
    <name evidence="8" type="ORF">DU77_11125</name>
    <name evidence="10" type="ORF">DU78_03890</name>
    <name evidence="13" type="ORF">DU79_11895</name>
    <name evidence="16" type="ORF">DU81_07020</name>
    <name evidence="11" type="ORF">DU82_14935</name>
    <name evidence="15" type="ORF">DU83_14920</name>
    <name evidence="14" type="ORF">DU84_16295</name>
    <name evidence="4" type="ORF">DU85_08970</name>
    <name evidence="9" type="ORF">DU86_08570</name>
    <name evidence="12" type="ORF">DU88_15860</name>
</gene>
<evidence type="ECO:0000313" key="2">
    <source>
        <dbReference type="EMBL" id="KKF98482.1"/>
    </source>
</evidence>
<comment type="caution">
    <text evidence="6">The sequence shown here is derived from an EMBL/GenBank/DDBJ whole genome shotgun (WGS) entry which is preliminary data.</text>
</comment>
<dbReference type="Proteomes" id="UP000034842">
    <property type="component" value="Unassembled WGS sequence"/>
</dbReference>
<evidence type="ECO:0000313" key="21">
    <source>
        <dbReference type="Proteomes" id="UP000034040"/>
    </source>
</evidence>
<evidence type="ECO:0000313" key="20">
    <source>
        <dbReference type="Proteomes" id="UP000034021"/>
    </source>
</evidence>
<sequence length="69" mass="8379">MENFKWTPLKHKAAFLLATELKKYYEIADMLGVTVQTLWNWRQNKEFSKEVNRISDAETKVWLKNRARY</sequence>
<dbReference type="EMBL" id="JJQW01000059">
    <property type="protein sequence ID" value="KKH88495.1"/>
    <property type="molecule type" value="Genomic_DNA"/>
</dbReference>
<dbReference type="EMBL" id="JJRA01000002">
    <property type="protein sequence ID" value="KKI06922.1"/>
    <property type="molecule type" value="Genomic_DNA"/>
</dbReference>
<dbReference type="EMBL" id="JJQJ01000061">
    <property type="protein sequence ID" value="KKH51300.1"/>
    <property type="molecule type" value="Genomic_DNA"/>
</dbReference>
<evidence type="ECO:0000313" key="6">
    <source>
        <dbReference type="EMBL" id="KKH64087.1"/>
    </source>
</evidence>
<dbReference type="EMBL" id="JJQZ01000005">
    <property type="protein sequence ID" value="KKI00034.1"/>
    <property type="molecule type" value="Genomic_DNA"/>
</dbReference>
<evidence type="ECO:0000313" key="22">
    <source>
        <dbReference type="Proteomes" id="UP000034142"/>
    </source>
</evidence>
<evidence type="ECO:0000313" key="23">
    <source>
        <dbReference type="Proteomes" id="UP000034232"/>
    </source>
</evidence>
<evidence type="ECO:0000313" key="26">
    <source>
        <dbReference type="Proteomes" id="UP000034692"/>
    </source>
</evidence>
<evidence type="ECO:0000313" key="18">
    <source>
        <dbReference type="Proteomes" id="UP000033864"/>
    </source>
</evidence>
<dbReference type="EMBL" id="JJQP01000201">
    <property type="protein sequence ID" value="KKH64087.1"/>
    <property type="molecule type" value="Genomic_DNA"/>
</dbReference>
<proteinExistence type="predicted"/>
<evidence type="ECO:0000313" key="4">
    <source>
        <dbReference type="EMBL" id="KKH51300.1"/>
    </source>
</evidence>
<feature type="domain" description="Homeodomain phBC6A51-type" evidence="1">
    <location>
        <begin position="11"/>
        <end position="57"/>
    </location>
</feature>
<dbReference type="EMBL" id="JJQH01000111">
    <property type="protein sequence ID" value="KKH39385.1"/>
    <property type="molecule type" value="Genomic_DNA"/>
</dbReference>
<evidence type="ECO:0000313" key="5">
    <source>
        <dbReference type="EMBL" id="KKH53118.1"/>
    </source>
</evidence>
<evidence type="ECO:0000313" key="29">
    <source>
        <dbReference type="Proteomes" id="UP000034925"/>
    </source>
</evidence>
<protein>
    <recommendedName>
        <fullName evidence="1">Homeodomain phBC6A51-type domain-containing protein</fullName>
    </recommendedName>
</protein>